<dbReference type="SUPFAM" id="SSF54427">
    <property type="entry name" value="NTF2-like"/>
    <property type="match status" value="1"/>
</dbReference>
<evidence type="ECO:0000256" key="4">
    <source>
        <dbReference type="ARBA" id="ARBA00005201"/>
    </source>
</evidence>
<dbReference type="STRING" id="5078.A0A135LPY3"/>
<evidence type="ECO:0000256" key="11">
    <source>
        <dbReference type="ARBA" id="ARBA00022723"/>
    </source>
</evidence>
<keyword evidence="11" id="KW-0479">Metal-binding</keyword>
<comment type="pathway">
    <text evidence="4">Cofactor biosynthesis; FMN biosynthesis; FMN from riboflavin (ATP route): step 1/1.</text>
</comment>
<keyword evidence="9" id="KW-0288">FMN</keyword>
<dbReference type="EMBL" id="LHQR01000044">
    <property type="protein sequence ID" value="KXG51026.1"/>
    <property type="molecule type" value="Genomic_DNA"/>
</dbReference>
<comment type="cofactor">
    <cofactor evidence="2">
        <name>Zn(2+)</name>
        <dbReference type="ChEBI" id="CHEBI:29105"/>
    </cofactor>
</comment>
<dbReference type="OMA" id="KHRCYVY"/>
<dbReference type="Proteomes" id="UP000070168">
    <property type="component" value="Unassembled WGS sequence"/>
</dbReference>
<dbReference type="OrthoDB" id="5440at2759"/>
<dbReference type="InterPro" id="IPR015865">
    <property type="entry name" value="Riboflavin_kinase_bac/euk"/>
</dbReference>
<evidence type="ECO:0000256" key="18">
    <source>
        <dbReference type="SAM" id="MobiDB-lite"/>
    </source>
</evidence>
<dbReference type="FunFam" id="2.40.30.30:FF:000008">
    <property type="entry name" value="Riboflavin kinase"/>
    <property type="match status" value="1"/>
</dbReference>
<accession>A0A135LPY3</accession>
<feature type="compositionally biased region" description="Polar residues" evidence="18">
    <location>
        <begin position="239"/>
        <end position="258"/>
    </location>
</feature>
<dbReference type="PANTHER" id="PTHR22749:SF6">
    <property type="entry name" value="RIBOFLAVIN KINASE"/>
    <property type="match status" value="1"/>
</dbReference>
<dbReference type="EC" id="2.7.1.26" evidence="6"/>
<evidence type="ECO:0000256" key="10">
    <source>
        <dbReference type="ARBA" id="ARBA00022679"/>
    </source>
</evidence>
<evidence type="ECO:0000256" key="2">
    <source>
        <dbReference type="ARBA" id="ARBA00001947"/>
    </source>
</evidence>
<gene>
    <name evidence="20" type="ORF">PGRI_065980</name>
</gene>
<feature type="domain" description="Riboflavin kinase" evidence="19">
    <location>
        <begin position="18"/>
        <end position="179"/>
    </location>
</feature>
<keyword evidence="14" id="KW-0067">ATP-binding</keyword>
<dbReference type="InterPro" id="IPR023468">
    <property type="entry name" value="Riboflavin_kinase"/>
</dbReference>
<comment type="cofactor">
    <cofactor evidence="1">
        <name>Mg(2+)</name>
        <dbReference type="ChEBI" id="CHEBI:18420"/>
    </cofactor>
</comment>
<dbReference type="GeneID" id="63709612"/>
<dbReference type="InterPro" id="IPR032710">
    <property type="entry name" value="NTF2-like_dom_sf"/>
</dbReference>
<dbReference type="AlphaFoldDB" id="A0A135LPY3"/>
<dbReference type="Pfam" id="PF01687">
    <property type="entry name" value="Flavokinase"/>
    <property type="match status" value="1"/>
</dbReference>
<evidence type="ECO:0000256" key="15">
    <source>
        <dbReference type="ARBA" id="ARBA00022842"/>
    </source>
</evidence>
<dbReference type="GO" id="GO:0046872">
    <property type="term" value="F:metal ion binding"/>
    <property type="evidence" value="ECO:0007669"/>
    <property type="project" value="UniProtKB-KW"/>
</dbReference>
<name>A0A135LPY3_PENPA</name>
<keyword evidence="21" id="KW-1185">Reference proteome</keyword>
<dbReference type="UniPathway" id="UPA00276">
    <property type="reaction ID" value="UER00406"/>
</dbReference>
<evidence type="ECO:0000256" key="13">
    <source>
        <dbReference type="ARBA" id="ARBA00022777"/>
    </source>
</evidence>
<organism evidence="20 21">
    <name type="scientific">Penicillium patulum</name>
    <name type="common">Penicillium griseofulvum</name>
    <dbReference type="NCBI Taxonomy" id="5078"/>
    <lineage>
        <taxon>Eukaryota</taxon>
        <taxon>Fungi</taxon>
        <taxon>Dikarya</taxon>
        <taxon>Ascomycota</taxon>
        <taxon>Pezizomycotina</taxon>
        <taxon>Eurotiomycetes</taxon>
        <taxon>Eurotiomycetidae</taxon>
        <taxon>Eurotiales</taxon>
        <taxon>Aspergillaceae</taxon>
        <taxon>Penicillium</taxon>
    </lineage>
</organism>
<comment type="similarity">
    <text evidence="5">Belongs to the flavokinase family.</text>
</comment>
<dbReference type="GO" id="GO:0009398">
    <property type="term" value="P:FMN biosynthetic process"/>
    <property type="evidence" value="ECO:0007669"/>
    <property type="project" value="UniProtKB-UniPathway"/>
</dbReference>
<dbReference type="SMART" id="SM00904">
    <property type="entry name" value="Flavokinase"/>
    <property type="match status" value="1"/>
</dbReference>
<dbReference type="Gene3D" id="2.40.30.30">
    <property type="entry name" value="Riboflavin kinase-like"/>
    <property type="match status" value="1"/>
</dbReference>
<dbReference type="GO" id="GO:0008531">
    <property type="term" value="F:riboflavin kinase activity"/>
    <property type="evidence" value="ECO:0007669"/>
    <property type="project" value="UniProtKB-EC"/>
</dbReference>
<dbReference type="PANTHER" id="PTHR22749">
    <property type="entry name" value="RIBOFLAVIN KINASE/FMN ADENYLYLTRANSFERASE"/>
    <property type="match status" value="1"/>
</dbReference>
<evidence type="ECO:0000256" key="5">
    <source>
        <dbReference type="ARBA" id="ARBA00010108"/>
    </source>
</evidence>
<comment type="catalytic activity">
    <reaction evidence="17">
        <text>riboflavin + ATP = FMN + ADP + H(+)</text>
        <dbReference type="Rhea" id="RHEA:14357"/>
        <dbReference type="ChEBI" id="CHEBI:15378"/>
        <dbReference type="ChEBI" id="CHEBI:30616"/>
        <dbReference type="ChEBI" id="CHEBI:57986"/>
        <dbReference type="ChEBI" id="CHEBI:58210"/>
        <dbReference type="ChEBI" id="CHEBI:456216"/>
        <dbReference type="EC" id="2.7.1.26"/>
    </reaction>
</comment>
<keyword evidence="8" id="KW-0285">Flavoprotein</keyword>
<keyword evidence="10" id="KW-0808">Transferase</keyword>
<evidence type="ECO:0000256" key="12">
    <source>
        <dbReference type="ARBA" id="ARBA00022741"/>
    </source>
</evidence>
<evidence type="ECO:0000256" key="8">
    <source>
        <dbReference type="ARBA" id="ARBA00022630"/>
    </source>
</evidence>
<keyword evidence="15" id="KW-0460">Magnesium</keyword>
<evidence type="ECO:0000256" key="14">
    <source>
        <dbReference type="ARBA" id="ARBA00022840"/>
    </source>
</evidence>
<keyword evidence="13 20" id="KW-0418">Kinase</keyword>
<reference evidence="20 21" key="1">
    <citation type="journal article" date="2016" name="BMC Genomics">
        <title>Genome sequencing and secondary metabolism of the postharvest pathogen Penicillium griseofulvum.</title>
        <authorList>
            <person name="Banani H."/>
            <person name="Marcet-Houben M."/>
            <person name="Ballester A.R."/>
            <person name="Abbruscato P."/>
            <person name="Gonzalez-Candelas L."/>
            <person name="Gabaldon T."/>
            <person name="Spadaro D."/>
        </authorList>
    </citation>
    <scope>NUCLEOTIDE SEQUENCE [LARGE SCALE GENOMIC DNA]</scope>
    <source>
        <strain evidence="20 21">PG3</strain>
    </source>
</reference>
<protein>
    <recommendedName>
        <fullName evidence="7">Riboflavin kinase</fullName>
        <ecNumber evidence="6">2.7.1.26</ecNumber>
    </recommendedName>
    <alternativeName>
        <fullName evidence="16">Flavin mononucleotide kinase 1</fullName>
    </alternativeName>
</protein>
<dbReference type="Gene3D" id="3.10.450.50">
    <property type="match status" value="1"/>
</dbReference>
<dbReference type="InterPro" id="IPR023465">
    <property type="entry name" value="Riboflavin_kinase_dom_sf"/>
</dbReference>
<evidence type="ECO:0000256" key="7">
    <source>
        <dbReference type="ARBA" id="ARBA00017394"/>
    </source>
</evidence>
<dbReference type="SUPFAM" id="SSF82114">
    <property type="entry name" value="Riboflavin kinase-like"/>
    <property type="match status" value="1"/>
</dbReference>
<comment type="caution">
    <text evidence="20">The sequence shown here is derived from an EMBL/GenBank/DDBJ whole genome shotgun (WGS) entry which is preliminary data.</text>
</comment>
<dbReference type="RefSeq" id="XP_040649562.1">
    <property type="nucleotide sequence ID" value="XM_040794312.1"/>
</dbReference>
<comment type="function">
    <text evidence="3">Catalyzes the phosphorylation of riboflavin (vitamin B2) to form flavin mononucleotide (FMN) coenzyme.</text>
</comment>
<dbReference type="GO" id="GO:0005524">
    <property type="term" value="F:ATP binding"/>
    <property type="evidence" value="ECO:0007669"/>
    <property type="project" value="UniProtKB-KW"/>
</dbReference>
<feature type="region of interest" description="Disordered" evidence="18">
    <location>
        <begin position="1"/>
        <end position="23"/>
    </location>
</feature>
<dbReference type="GO" id="GO:0005739">
    <property type="term" value="C:mitochondrion"/>
    <property type="evidence" value="ECO:0007669"/>
    <property type="project" value="TreeGrafter"/>
</dbReference>
<evidence type="ECO:0000256" key="9">
    <source>
        <dbReference type="ARBA" id="ARBA00022643"/>
    </source>
</evidence>
<proteinExistence type="inferred from homology"/>
<evidence type="ECO:0000313" key="21">
    <source>
        <dbReference type="Proteomes" id="UP000070168"/>
    </source>
</evidence>
<evidence type="ECO:0000313" key="20">
    <source>
        <dbReference type="EMBL" id="KXG51026.1"/>
    </source>
</evidence>
<evidence type="ECO:0000256" key="17">
    <source>
        <dbReference type="ARBA" id="ARBA00047880"/>
    </source>
</evidence>
<evidence type="ECO:0000256" key="1">
    <source>
        <dbReference type="ARBA" id="ARBA00001946"/>
    </source>
</evidence>
<evidence type="ECO:0000256" key="6">
    <source>
        <dbReference type="ARBA" id="ARBA00012105"/>
    </source>
</evidence>
<sequence>MGSNKPRDPVAGPDAGPEPPYPVRLSGPVIKGFGRGSKDLGIPTANIPADDLSEKHPELTSGVYYGVVALDPKTYQHESSKGTSTAVVLPAVLSIGYNPFYKNTVRSVEIHIMPALTEPSPTAAGQEGQTKFNRLPDFYKTRLNLLILGYIRPEFDYVSLEALVEDIRVDCEVARESLLREAYRCYLVDSDKTSGKVSEDRRWAIYPPKVPIYGSSNQLDHIQTMVNIFQRLTRRRAPSSGSKPQDQGGDTTGPNSTESHPHGLHRAVSTSSGKRSWRYEEPTPRHLFLVSDTAEFDTHVVHRFQAEGFDVMYIPFLGTGDEDKDRKALENAVHEREDELENGERYAIVAYHRPAYLLLASHHTVSSNTNPFPHLCAFIAYYPIPSSDEFTYRQREDCSPPGCSDTGSIFGPDSKLTYLPIQVHVPGPRVQPCALWPWISLSASEGDVTYKKKHRCYVYAYPGSKAGFAEREVAEEKEGEVDVDLNADDEIGSQLAWSRVMACLRRSFNIGSHWPVVDIETIWEEYWDSVVGELETRKRNRSCGSESTVGMLTGHGHYGEIECPAGAVFVKCIPTQAGGSDISSLKDFFAHVYIPAGPVDQHVRLLSRTVGADRIVDEMLFSCRHTAEIPWLLPGVEPTGRDIKVIVVVVASFSAGQITRQSLYWDQAGVLVQAGLLDPGLVPSSKAVEDH</sequence>
<keyword evidence="12" id="KW-0547">Nucleotide-binding</keyword>
<evidence type="ECO:0000256" key="3">
    <source>
        <dbReference type="ARBA" id="ARBA00003572"/>
    </source>
</evidence>
<feature type="region of interest" description="Disordered" evidence="18">
    <location>
        <begin position="234"/>
        <end position="278"/>
    </location>
</feature>
<evidence type="ECO:0000256" key="16">
    <source>
        <dbReference type="ARBA" id="ARBA00029960"/>
    </source>
</evidence>
<dbReference type="GO" id="GO:0009231">
    <property type="term" value="P:riboflavin biosynthetic process"/>
    <property type="evidence" value="ECO:0007669"/>
    <property type="project" value="InterPro"/>
</dbReference>
<evidence type="ECO:0000259" key="19">
    <source>
        <dbReference type="SMART" id="SM00904"/>
    </source>
</evidence>